<keyword evidence="4" id="KW-1185">Reference proteome</keyword>
<protein>
    <recommendedName>
        <fullName evidence="5">DUF1700 domain-containing protein</fullName>
    </recommendedName>
</protein>
<proteinExistence type="predicted"/>
<organism evidence="3 4">
    <name type="scientific">[Clostridium] polysaccharolyticum</name>
    <dbReference type="NCBI Taxonomy" id="29364"/>
    <lineage>
        <taxon>Bacteria</taxon>
        <taxon>Bacillati</taxon>
        <taxon>Bacillota</taxon>
        <taxon>Clostridia</taxon>
        <taxon>Lachnospirales</taxon>
        <taxon>Lachnospiraceae</taxon>
    </lineage>
</organism>
<feature type="region of interest" description="Disordered" evidence="1">
    <location>
        <begin position="75"/>
        <end position="95"/>
    </location>
</feature>
<keyword evidence="2" id="KW-1133">Transmembrane helix</keyword>
<evidence type="ECO:0000256" key="2">
    <source>
        <dbReference type="SAM" id="Phobius"/>
    </source>
</evidence>
<feature type="transmembrane region" description="Helical" evidence="2">
    <location>
        <begin position="127"/>
        <end position="145"/>
    </location>
</feature>
<dbReference type="EMBL" id="FOHN01000037">
    <property type="protein sequence ID" value="SET61279.1"/>
    <property type="molecule type" value="Genomic_DNA"/>
</dbReference>
<name>A0A1I0FSC0_9FIRM</name>
<dbReference type="AlphaFoldDB" id="A0A1I0FSC0"/>
<evidence type="ECO:0000256" key="1">
    <source>
        <dbReference type="SAM" id="MobiDB-lite"/>
    </source>
</evidence>
<dbReference type="Proteomes" id="UP000199800">
    <property type="component" value="Unassembled WGS sequence"/>
</dbReference>
<gene>
    <name evidence="3" type="ORF">SAMN04487772_13710</name>
</gene>
<accession>A0A1I0FSC0</accession>
<dbReference type="OrthoDB" id="1779993at2"/>
<evidence type="ECO:0000313" key="3">
    <source>
        <dbReference type="EMBL" id="SET61279.1"/>
    </source>
</evidence>
<keyword evidence="2" id="KW-0812">Transmembrane</keyword>
<sequence>MKRKEFIDTLRTLLQEELPDSKIEENISYYDNYIREQGNEEKQEEEIERIGPPHLIAQTIIESYKMSGERRFQSYSNQDSFGDEQPEKEENSYRKSRGTIMERVKKVCIGAVVIIFLLALLRFAFVLFVRIGLPLIVAYLVIRLIRKNR</sequence>
<evidence type="ECO:0000313" key="4">
    <source>
        <dbReference type="Proteomes" id="UP000199800"/>
    </source>
</evidence>
<reference evidence="3 4" key="1">
    <citation type="submission" date="2016-10" db="EMBL/GenBank/DDBJ databases">
        <authorList>
            <person name="de Groot N.N."/>
        </authorList>
    </citation>
    <scope>NUCLEOTIDE SEQUENCE [LARGE SCALE GENOMIC DNA]</scope>
    <source>
        <strain evidence="3 4">DSM 1801</strain>
    </source>
</reference>
<evidence type="ECO:0008006" key="5">
    <source>
        <dbReference type="Google" id="ProtNLM"/>
    </source>
</evidence>
<keyword evidence="2" id="KW-0472">Membrane</keyword>
<feature type="transmembrane region" description="Helical" evidence="2">
    <location>
        <begin position="104"/>
        <end position="121"/>
    </location>
</feature>
<dbReference type="Pfam" id="PF22564">
    <property type="entry name" value="HAAS"/>
    <property type="match status" value="1"/>
</dbReference>
<dbReference type="RefSeq" id="WP_092478978.1">
    <property type="nucleotide sequence ID" value="NZ_FOHN01000037.1"/>
</dbReference>